<dbReference type="PANTHER" id="PTHR43498">
    <property type="entry name" value="FERREDOXIN:COB-COM HETERODISULFIDE REDUCTASE SUBUNIT A"/>
    <property type="match status" value="1"/>
</dbReference>
<dbReference type="Proteomes" id="UP000319263">
    <property type="component" value="Chromosome"/>
</dbReference>
<keyword evidence="7" id="KW-1185">Reference proteome</keyword>
<dbReference type="KEGG" id="mik:FOE78_08765"/>
<keyword evidence="1" id="KW-0004">4Fe-4S</keyword>
<evidence type="ECO:0000256" key="1">
    <source>
        <dbReference type="ARBA" id="ARBA00022485"/>
    </source>
</evidence>
<evidence type="ECO:0000256" key="4">
    <source>
        <dbReference type="ARBA" id="ARBA00023004"/>
    </source>
</evidence>
<dbReference type="SUPFAM" id="SSF51905">
    <property type="entry name" value="FAD/NAD(P)-binding domain"/>
    <property type="match status" value="1"/>
</dbReference>
<evidence type="ECO:0000256" key="2">
    <source>
        <dbReference type="ARBA" id="ARBA00022723"/>
    </source>
</evidence>
<keyword evidence="5" id="KW-0411">Iron-sulfur</keyword>
<gene>
    <name evidence="6" type="ORF">FOE78_08765</name>
</gene>
<organism evidence="6 7">
    <name type="scientific">Microlunatus elymi</name>
    <dbReference type="NCBI Taxonomy" id="2596828"/>
    <lineage>
        <taxon>Bacteria</taxon>
        <taxon>Bacillati</taxon>
        <taxon>Actinomycetota</taxon>
        <taxon>Actinomycetes</taxon>
        <taxon>Propionibacteriales</taxon>
        <taxon>Propionibacteriaceae</taxon>
        <taxon>Microlunatus</taxon>
    </lineage>
</organism>
<dbReference type="GO" id="GO:0051539">
    <property type="term" value="F:4 iron, 4 sulfur cluster binding"/>
    <property type="evidence" value="ECO:0007669"/>
    <property type="project" value="UniProtKB-KW"/>
</dbReference>
<accession>A0A516PXS5</accession>
<dbReference type="OrthoDB" id="177652at2"/>
<evidence type="ECO:0000256" key="3">
    <source>
        <dbReference type="ARBA" id="ARBA00023002"/>
    </source>
</evidence>
<sequence>MKIESVRSDVTVIGGGLAGVCAAIGAARNGAEVALIQNRPVLGGNSSSEVRVWVCGATAHGVQHYARETGIMGELFVENQFQNPDGNPYYWDLVITEAVKAEPKIKLFLNTDVRELSADGPGDDRKISSVTGWQMGSEKLITFSSDQFIDCTGDGLVGLLAGAEYRTGREPRSEFGESWAPEVPDNNTLGSTILFYSKDLGRQTKFVPPPFAKDIVAAGIPEHRVIRTDLNGCAFWWIEWGGELDVVDDNERIRDELQSVVYGIWDYVKNSGNFDADNLTLEWIGSVPGKREYRRFVGDHVLTQQDVLGQTEFDDRIGFGGWSIDLHPPGGVYATEHGSKHWHPDGNYHLPLRCLYSINVGNLWMAGRNISASHVAFGTTRVMATCAVLGEAAGVAASIAALQGFSPRQLGHEEFDRVRHALVRADASVLGVENTDPDDLARAATVSASSTRRRVAVEEPADRRRLDDAFGMVLPVRGRLDGLEVLLDADRAGEMILELHDPVKPQNYLPLKLIKTVSAAVEAGEKQRIRFDLDWAPEQPQNAFLVFRVDPAISLHTADRSTVGTIYFDYREPAPDEKFAEQFRHWKQTLQHQGLCFRLTEPTDVYAADQVVGGYARPYGGPQLWSSESLLVDPEPWLELTWDEPQTIGELSLIFDDDLDEDLINLHHHRTPYEVLPSLVRDYRVEAMINNDWLPIAYGRDNRRRRCGHRLDHPVTTDRIRLVITATNGAAEAHVVAVRAYS</sequence>
<evidence type="ECO:0000313" key="7">
    <source>
        <dbReference type="Proteomes" id="UP000319263"/>
    </source>
</evidence>
<dbReference type="GO" id="GO:0016491">
    <property type="term" value="F:oxidoreductase activity"/>
    <property type="evidence" value="ECO:0007669"/>
    <property type="project" value="UniProtKB-KW"/>
</dbReference>
<dbReference type="InterPro" id="IPR036188">
    <property type="entry name" value="FAD/NAD-bd_sf"/>
</dbReference>
<reference evidence="6 7" key="1">
    <citation type="submission" date="2019-07" db="EMBL/GenBank/DDBJ databases">
        <title>Microlunatus dokdonensis sp. nov. isolated from the rhizospheric soil of the wild plant Elymus tsukushiensis.</title>
        <authorList>
            <person name="Ghim S.-Y."/>
            <person name="Hwang Y.-J."/>
            <person name="Son J.-S."/>
            <person name="Shin J.-H."/>
        </authorList>
    </citation>
    <scope>NUCLEOTIDE SEQUENCE [LARGE SCALE GENOMIC DNA]</scope>
    <source>
        <strain evidence="6 7">KUDC0627</strain>
    </source>
</reference>
<keyword evidence="3" id="KW-0560">Oxidoreductase</keyword>
<evidence type="ECO:0000256" key="5">
    <source>
        <dbReference type="ARBA" id="ARBA00023014"/>
    </source>
</evidence>
<dbReference type="AlphaFoldDB" id="A0A516PXS5"/>
<dbReference type="EMBL" id="CP041692">
    <property type="protein sequence ID" value="QDP95977.1"/>
    <property type="molecule type" value="Genomic_DNA"/>
</dbReference>
<dbReference type="Gene3D" id="3.50.50.60">
    <property type="entry name" value="FAD/NAD(P)-binding domain"/>
    <property type="match status" value="1"/>
</dbReference>
<dbReference type="RefSeq" id="WP_143985943.1">
    <property type="nucleotide sequence ID" value="NZ_CP041692.1"/>
</dbReference>
<protein>
    <submittedName>
        <fullName evidence="6">FAD-dependent oxidoreductase</fullName>
    </submittedName>
</protein>
<name>A0A516PXS5_9ACTN</name>
<evidence type="ECO:0000313" key="6">
    <source>
        <dbReference type="EMBL" id="QDP95977.1"/>
    </source>
</evidence>
<keyword evidence="2" id="KW-0479">Metal-binding</keyword>
<dbReference type="Gene3D" id="2.60.120.260">
    <property type="entry name" value="Galactose-binding domain-like"/>
    <property type="match status" value="1"/>
</dbReference>
<dbReference type="InterPro" id="IPR039650">
    <property type="entry name" value="HdrA-like"/>
</dbReference>
<dbReference type="GO" id="GO:0046872">
    <property type="term" value="F:metal ion binding"/>
    <property type="evidence" value="ECO:0007669"/>
    <property type="project" value="UniProtKB-KW"/>
</dbReference>
<dbReference type="Pfam" id="PF12831">
    <property type="entry name" value="FAD_oxidored"/>
    <property type="match status" value="1"/>
</dbReference>
<keyword evidence="4" id="KW-0408">Iron</keyword>
<proteinExistence type="predicted"/>
<dbReference type="PANTHER" id="PTHR43498:SF1">
    <property type="entry name" value="COB--COM HETERODISULFIDE REDUCTASE IRON-SULFUR SUBUNIT A"/>
    <property type="match status" value="1"/>
</dbReference>